<gene>
    <name evidence="3" type="ORF">AB5J58_45200</name>
</gene>
<accession>A0AB39MKR3</accession>
<keyword evidence="3" id="KW-0067">ATP-binding</keyword>
<keyword evidence="1" id="KW-0808">Transferase</keyword>
<dbReference type="AlphaFoldDB" id="A0AB39MKR3"/>
<dbReference type="SUPFAM" id="SSF55874">
    <property type="entry name" value="ATPase domain of HSP90 chaperone/DNA topoisomerase II/histidine kinase"/>
    <property type="match status" value="1"/>
</dbReference>
<sequence>MDSSSLRAVGWARTLPLNSEVKSARDWARRHLDALGWTTTAPETADAVVLTVSELVTNAHRHAHSSAQLVMTCDDHCLHVSVHDRSSEMPTPRDADMERLGGRGMLLVDAVADTWETRPCPHGKSVSACFHAPEAKPQTAGSQRTPKD</sequence>
<dbReference type="GO" id="GO:0005524">
    <property type="term" value="F:ATP binding"/>
    <property type="evidence" value="ECO:0007669"/>
    <property type="project" value="UniProtKB-KW"/>
</dbReference>
<feature type="domain" description="Histidine kinase/HSP90-like ATPase" evidence="2">
    <location>
        <begin position="20"/>
        <end position="128"/>
    </location>
</feature>
<dbReference type="InterPro" id="IPR036890">
    <property type="entry name" value="HATPase_C_sf"/>
</dbReference>
<dbReference type="Pfam" id="PF13581">
    <property type="entry name" value="HATPase_c_2"/>
    <property type="match status" value="1"/>
</dbReference>
<keyword evidence="3" id="KW-0547">Nucleotide-binding</keyword>
<dbReference type="PANTHER" id="PTHR35526:SF3">
    <property type="entry name" value="ANTI-SIGMA-F FACTOR RSBW"/>
    <property type="match status" value="1"/>
</dbReference>
<dbReference type="PANTHER" id="PTHR35526">
    <property type="entry name" value="ANTI-SIGMA-F FACTOR RSBW-RELATED"/>
    <property type="match status" value="1"/>
</dbReference>
<keyword evidence="1" id="KW-0418">Kinase</keyword>
<evidence type="ECO:0000256" key="1">
    <source>
        <dbReference type="ARBA" id="ARBA00022527"/>
    </source>
</evidence>
<evidence type="ECO:0000313" key="3">
    <source>
        <dbReference type="EMBL" id="XDQ06946.1"/>
    </source>
</evidence>
<name>A0AB39MKR3_9ACTN</name>
<dbReference type="GO" id="GO:0004674">
    <property type="term" value="F:protein serine/threonine kinase activity"/>
    <property type="evidence" value="ECO:0007669"/>
    <property type="project" value="UniProtKB-KW"/>
</dbReference>
<dbReference type="CDD" id="cd16936">
    <property type="entry name" value="HATPase_RsbW-like"/>
    <property type="match status" value="1"/>
</dbReference>
<keyword evidence="1" id="KW-0723">Serine/threonine-protein kinase</keyword>
<proteinExistence type="predicted"/>
<dbReference type="Gene3D" id="3.30.565.10">
    <property type="entry name" value="Histidine kinase-like ATPase, C-terminal domain"/>
    <property type="match status" value="1"/>
</dbReference>
<protein>
    <submittedName>
        <fullName evidence="3">ATP-binding protein</fullName>
    </submittedName>
</protein>
<evidence type="ECO:0000259" key="2">
    <source>
        <dbReference type="Pfam" id="PF13581"/>
    </source>
</evidence>
<organism evidence="3">
    <name type="scientific">Streptomyces sp. R08</name>
    <dbReference type="NCBI Taxonomy" id="3238624"/>
    <lineage>
        <taxon>Bacteria</taxon>
        <taxon>Bacillati</taxon>
        <taxon>Actinomycetota</taxon>
        <taxon>Actinomycetes</taxon>
        <taxon>Kitasatosporales</taxon>
        <taxon>Streptomycetaceae</taxon>
        <taxon>Streptomyces</taxon>
    </lineage>
</organism>
<dbReference type="InterPro" id="IPR050267">
    <property type="entry name" value="Anti-sigma-factor_SerPK"/>
</dbReference>
<dbReference type="RefSeq" id="WP_266778637.1">
    <property type="nucleotide sequence ID" value="NZ_CP163431.1"/>
</dbReference>
<reference evidence="3" key="1">
    <citation type="submission" date="2024-07" db="EMBL/GenBank/DDBJ databases">
        <authorList>
            <person name="Yu S.T."/>
        </authorList>
    </citation>
    <scope>NUCLEOTIDE SEQUENCE</scope>
    <source>
        <strain evidence="3">R08</strain>
    </source>
</reference>
<dbReference type="InterPro" id="IPR003594">
    <property type="entry name" value="HATPase_dom"/>
</dbReference>
<dbReference type="EMBL" id="CP163431">
    <property type="protein sequence ID" value="XDQ06946.1"/>
    <property type="molecule type" value="Genomic_DNA"/>
</dbReference>